<dbReference type="EMBL" id="LGRX02018096">
    <property type="protein sequence ID" value="KAK3260162.1"/>
    <property type="molecule type" value="Genomic_DNA"/>
</dbReference>
<gene>
    <name evidence="3" type="ORF">CYMTET_30864</name>
</gene>
<comment type="caution">
    <text evidence="3">The sequence shown here is derived from an EMBL/GenBank/DDBJ whole genome shotgun (WGS) entry which is preliminary data.</text>
</comment>
<evidence type="ECO:0000256" key="1">
    <source>
        <dbReference type="SAM" id="Coils"/>
    </source>
</evidence>
<evidence type="ECO:0000313" key="4">
    <source>
        <dbReference type="Proteomes" id="UP001190700"/>
    </source>
</evidence>
<dbReference type="Proteomes" id="UP001190700">
    <property type="component" value="Unassembled WGS sequence"/>
</dbReference>
<proteinExistence type="predicted"/>
<evidence type="ECO:0000256" key="2">
    <source>
        <dbReference type="SAM" id="MobiDB-lite"/>
    </source>
</evidence>
<organism evidence="3 4">
    <name type="scientific">Cymbomonas tetramitiformis</name>
    <dbReference type="NCBI Taxonomy" id="36881"/>
    <lineage>
        <taxon>Eukaryota</taxon>
        <taxon>Viridiplantae</taxon>
        <taxon>Chlorophyta</taxon>
        <taxon>Pyramimonadophyceae</taxon>
        <taxon>Pyramimonadales</taxon>
        <taxon>Pyramimonadaceae</taxon>
        <taxon>Cymbomonas</taxon>
    </lineage>
</organism>
<feature type="region of interest" description="Disordered" evidence="2">
    <location>
        <begin position="1"/>
        <end position="93"/>
    </location>
</feature>
<feature type="compositionally biased region" description="Basic and acidic residues" evidence="2">
    <location>
        <begin position="13"/>
        <end position="45"/>
    </location>
</feature>
<sequence>MEYARPHSPRQRARSETGKVDWSAHSRGVRQDVKGAPPKEEKAKQPESIPTGKANSADVPDLSLSRTSLMTPTSSTRGAKRPSSPRAKFSPGNVQALSIDLIQSSISKTTNLQQQLETLESALKQKTKEHSDVLTEVATLKKLLRDKDKGLAQTTSELEKQREKSLQLEVEISQRTSALREAEVTIRSKNEETRRLNTTSTMSERNQEALLETLQKRRNMDNLEQDLYTARQDADRLMEELRSKDKELKYRAETLKNLESQLSQERSRGIEAARKEGGCLLLAPTPVNHAVALKVQDSKTA</sequence>
<feature type="coiled-coil region" evidence="1">
    <location>
        <begin position="109"/>
        <end position="171"/>
    </location>
</feature>
<protein>
    <submittedName>
        <fullName evidence="3">Uncharacterized protein</fullName>
    </submittedName>
</protein>
<keyword evidence="4" id="KW-1185">Reference proteome</keyword>
<evidence type="ECO:0000313" key="3">
    <source>
        <dbReference type="EMBL" id="KAK3260162.1"/>
    </source>
</evidence>
<feature type="coiled-coil region" evidence="1">
    <location>
        <begin position="206"/>
        <end position="258"/>
    </location>
</feature>
<keyword evidence="1" id="KW-0175">Coiled coil</keyword>
<feature type="compositionally biased region" description="Polar residues" evidence="2">
    <location>
        <begin position="64"/>
        <end position="77"/>
    </location>
</feature>
<reference evidence="3 4" key="1">
    <citation type="journal article" date="2015" name="Genome Biol. Evol.">
        <title>Comparative Genomics of a Bacterivorous Green Alga Reveals Evolutionary Causalities and Consequences of Phago-Mixotrophic Mode of Nutrition.</title>
        <authorList>
            <person name="Burns J.A."/>
            <person name="Paasch A."/>
            <person name="Narechania A."/>
            <person name="Kim E."/>
        </authorList>
    </citation>
    <scope>NUCLEOTIDE SEQUENCE [LARGE SCALE GENOMIC DNA]</scope>
    <source>
        <strain evidence="3 4">PLY_AMNH</strain>
    </source>
</reference>
<dbReference type="AlphaFoldDB" id="A0AAE0KTH1"/>
<name>A0AAE0KTH1_9CHLO</name>
<accession>A0AAE0KTH1</accession>